<protein>
    <submittedName>
        <fullName evidence="2">Uncharacterized protein</fullName>
    </submittedName>
</protein>
<feature type="region of interest" description="Disordered" evidence="1">
    <location>
        <begin position="26"/>
        <end position="63"/>
    </location>
</feature>
<evidence type="ECO:0000256" key="1">
    <source>
        <dbReference type="SAM" id="MobiDB-lite"/>
    </source>
</evidence>
<proteinExistence type="predicted"/>
<keyword evidence="3" id="KW-1185">Reference proteome</keyword>
<organism evidence="2 3">
    <name type="scientific">Aspergillus uvarum CBS 121591</name>
    <dbReference type="NCBI Taxonomy" id="1448315"/>
    <lineage>
        <taxon>Eukaryota</taxon>
        <taxon>Fungi</taxon>
        <taxon>Dikarya</taxon>
        <taxon>Ascomycota</taxon>
        <taxon>Pezizomycotina</taxon>
        <taxon>Eurotiomycetes</taxon>
        <taxon>Eurotiomycetidae</taxon>
        <taxon>Eurotiales</taxon>
        <taxon>Aspergillaceae</taxon>
        <taxon>Aspergillus</taxon>
        <taxon>Aspergillus subgen. Circumdati</taxon>
    </lineage>
</organism>
<accession>A0A319D6U2</accession>
<dbReference type="AlphaFoldDB" id="A0A319D6U2"/>
<dbReference type="RefSeq" id="XP_025493868.1">
    <property type="nucleotide sequence ID" value="XM_025636889.1"/>
</dbReference>
<gene>
    <name evidence="2" type="ORF">BO82DRAFT_363236</name>
</gene>
<dbReference type="Proteomes" id="UP000248340">
    <property type="component" value="Unassembled WGS sequence"/>
</dbReference>
<evidence type="ECO:0000313" key="3">
    <source>
        <dbReference type="Proteomes" id="UP000248340"/>
    </source>
</evidence>
<name>A0A319D6U2_9EURO</name>
<dbReference type="GeneID" id="37139630"/>
<evidence type="ECO:0000313" key="2">
    <source>
        <dbReference type="EMBL" id="PYH83668.1"/>
    </source>
</evidence>
<reference evidence="2 3" key="1">
    <citation type="submission" date="2016-12" db="EMBL/GenBank/DDBJ databases">
        <title>The genomes of Aspergillus section Nigri reveals drivers in fungal speciation.</title>
        <authorList>
            <consortium name="DOE Joint Genome Institute"/>
            <person name="Vesth T.C."/>
            <person name="Nybo J."/>
            <person name="Theobald S."/>
            <person name="Brandl J."/>
            <person name="Frisvad J.C."/>
            <person name="Nielsen K.F."/>
            <person name="Lyhne E.K."/>
            <person name="Kogle M.E."/>
            <person name="Kuo A."/>
            <person name="Riley R."/>
            <person name="Clum A."/>
            <person name="Nolan M."/>
            <person name="Lipzen A."/>
            <person name="Salamov A."/>
            <person name="Henrissat B."/>
            <person name="Wiebenga A."/>
            <person name="De Vries R.P."/>
            <person name="Grigoriev I.V."/>
            <person name="Mortensen U.H."/>
            <person name="Andersen M.R."/>
            <person name="Baker S.E."/>
        </authorList>
    </citation>
    <scope>NUCLEOTIDE SEQUENCE [LARGE SCALE GENOMIC DNA]</scope>
    <source>
        <strain evidence="2 3">CBS 121591</strain>
    </source>
</reference>
<dbReference type="EMBL" id="KZ821688">
    <property type="protein sequence ID" value="PYH83668.1"/>
    <property type="molecule type" value="Genomic_DNA"/>
</dbReference>
<sequence>MRLGRTTPAASLQLAPSPRLLLGAKSAKHPAKPGDLSISIRNNDATVGPSMRSRALSTGSRPSADVCLGAQDEPLSGGPRHCYLLMGLWPWLLVFFRQSKTPNVNFAILSGVFNILRLR</sequence>
<dbReference type="VEuPathDB" id="FungiDB:BO82DRAFT_363236"/>